<dbReference type="PROSITE" id="PS50920">
    <property type="entry name" value="SOLCAR"/>
    <property type="match status" value="3"/>
</dbReference>
<dbReference type="EMBL" id="JAICCE010000014">
    <property type="protein sequence ID" value="KAG9268223.1"/>
    <property type="molecule type" value="Genomic_DNA"/>
</dbReference>
<evidence type="ECO:0000313" key="13">
    <source>
        <dbReference type="Ensembl" id="ENSAMXP00005052217.1"/>
    </source>
</evidence>
<dbReference type="PANTHER" id="PTHR45624:SF3">
    <property type="entry name" value="SOLUTE CARRIER FAMILY 25 MEMBER 47"/>
    <property type="match status" value="1"/>
</dbReference>
<dbReference type="FunFam" id="1.50.40.10:FF:000049">
    <property type="entry name" value="Solute carrier family 25 member 45"/>
    <property type="match status" value="1"/>
</dbReference>
<gene>
    <name evidence="13" type="primary">slc25a47b</name>
    <name evidence="12" type="synonym">SLC25A47B</name>
    <name evidence="12" type="ORF">AMEX_G17172</name>
</gene>
<feature type="repeat" description="Solcar" evidence="10">
    <location>
        <begin position="99"/>
        <end position="191"/>
    </location>
</feature>
<keyword evidence="8" id="KW-0496">Mitochondrion</keyword>
<dbReference type="InterPro" id="IPR018108">
    <property type="entry name" value="MCP_transmembrane"/>
</dbReference>
<keyword evidence="7" id="KW-1133">Transmembrane helix</keyword>
<dbReference type="Proteomes" id="UP000694621">
    <property type="component" value="Unplaced"/>
</dbReference>
<evidence type="ECO:0000256" key="2">
    <source>
        <dbReference type="ARBA" id="ARBA00006375"/>
    </source>
</evidence>
<keyword evidence="5" id="KW-0677">Repeat</keyword>
<dbReference type="GO" id="GO:0005743">
    <property type="term" value="C:mitochondrial inner membrane"/>
    <property type="evidence" value="ECO:0007669"/>
    <property type="project" value="UniProtKB-SubCell"/>
</dbReference>
<keyword evidence="4 10" id="KW-0812">Transmembrane</keyword>
<dbReference type="Proteomes" id="UP000752171">
    <property type="component" value="Unassembled WGS sequence"/>
</dbReference>
<dbReference type="SUPFAM" id="SSF103506">
    <property type="entry name" value="Mitochondrial carrier"/>
    <property type="match status" value="1"/>
</dbReference>
<keyword evidence="9 10" id="KW-0472">Membrane</keyword>
<dbReference type="Ensembl" id="ENSAMXT00005056505.1">
    <property type="protein sequence ID" value="ENSAMXP00005052217.1"/>
    <property type="gene ID" value="ENSAMXG00005023519.1"/>
</dbReference>
<name>A0A8B9LH49_ASTMX</name>
<keyword evidence="3 11" id="KW-0813">Transport</keyword>
<evidence type="ECO:0000313" key="12">
    <source>
        <dbReference type="EMBL" id="KAG9268223.1"/>
    </source>
</evidence>
<dbReference type="OMA" id="HICRLRY"/>
<dbReference type="InterPro" id="IPR023395">
    <property type="entry name" value="MCP_dom_sf"/>
</dbReference>
<evidence type="ECO:0000313" key="14">
    <source>
        <dbReference type="Proteomes" id="UP000694621"/>
    </source>
</evidence>
<evidence type="ECO:0000256" key="11">
    <source>
        <dbReference type="RuleBase" id="RU000488"/>
    </source>
</evidence>
<dbReference type="InterPro" id="IPR050567">
    <property type="entry name" value="Mitochondrial_Carrier"/>
</dbReference>
<dbReference type="PANTHER" id="PTHR45624">
    <property type="entry name" value="MITOCHONDRIAL BASIC AMINO ACIDS TRANSPORTER-RELATED"/>
    <property type="match status" value="1"/>
</dbReference>
<evidence type="ECO:0000256" key="9">
    <source>
        <dbReference type="ARBA" id="ARBA00023136"/>
    </source>
</evidence>
<sequence>MYLADFLAGSVGGGFGVAVGYPLDTIKVRIQTQRKYTGVWHCIRTTCRNEGVYGFYKGMSMPMTTVSVSSSVVFGTYRNVLQLLRQLRSKSEGAPNAKLDIFLAGFTGGVAQVSVMSPADIVKVRLQCQTEPREGSATKSRPRYRGPVNCLCTIVREEGFLGLYKGAGALALRDGPSFATYFLVYNTVSEWLSPGKSSQPAAERKPDWKVVMFAGGLSGMCGWCIGTPMDVIKARLQTDGMGKKRYHGFFHCIRESVRTEGPGILFRGLFLNCIRAFPVNMSVFVMYELVLSLLRTES</sequence>
<evidence type="ECO:0000256" key="6">
    <source>
        <dbReference type="ARBA" id="ARBA00022792"/>
    </source>
</evidence>
<dbReference type="AlphaFoldDB" id="A0A8B9LH49"/>
<evidence type="ECO:0000256" key="7">
    <source>
        <dbReference type="ARBA" id="ARBA00022989"/>
    </source>
</evidence>
<dbReference type="InterPro" id="IPR002067">
    <property type="entry name" value="MCP"/>
</dbReference>
<keyword evidence="6" id="KW-0999">Mitochondrion inner membrane</keyword>
<dbReference type="PRINTS" id="PR00926">
    <property type="entry name" value="MITOCARRIER"/>
</dbReference>
<comment type="subcellular location">
    <subcellularLocation>
        <location evidence="1">Mitochondrion inner membrane</location>
        <topology evidence="1">Multi-pass membrane protein</topology>
    </subcellularLocation>
</comment>
<dbReference type="RefSeq" id="XP_049319913.1">
    <property type="nucleotide sequence ID" value="XM_049463956.1"/>
</dbReference>
<dbReference type="GeneID" id="103043771"/>
<dbReference type="OrthoDB" id="193856at2759"/>
<evidence type="ECO:0000256" key="4">
    <source>
        <dbReference type="ARBA" id="ARBA00022692"/>
    </source>
</evidence>
<evidence type="ECO:0000256" key="1">
    <source>
        <dbReference type="ARBA" id="ARBA00004448"/>
    </source>
</evidence>
<reference evidence="12 15" key="1">
    <citation type="submission" date="2021-07" db="EMBL/GenBank/DDBJ databases">
        <authorList>
            <person name="Imarazene B."/>
            <person name="Zahm M."/>
            <person name="Klopp C."/>
            <person name="Cabau C."/>
            <person name="Beille S."/>
            <person name="Jouanno E."/>
            <person name="Castinel A."/>
            <person name="Lluch J."/>
            <person name="Gil L."/>
            <person name="Kuchtly C."/>
            <person name="Lopez Roques C."/>
            <person name="Donnadieu C."/>
            <person name="Parrinello H."/>
            <person name="Journot L."/>
            <person name="Du K."/>
            <person name="Schartl M."/>
            <person name="Retaux S."/>
            <person name="Guiguen Y."/>
        </authorList>
    </citation>
    <scope>NUCLEOTIDE SEQUENCE [LARGE SCALE GENOMIC DNA]</scope>
    <source>
        <strain evidence="12">Pach_M1</strain>
        <tissue evidence="12">Testis</tissue>
    </source>
</reference>
<feature type="repeat" description="Solcar" evidence="10">
    <location>
        <begin position="206"/>
        <end position="293"/>
    </location>
</feature>
<dbReference type="GO" id="GO:0022857">
    <property type="term" value="F:transmembrane transporter activity"/>
    <property type="evidence" value="ECO:0007669"/>
    <property type="project" value="TreeGrafter"/>
</dbReference>
<protein>
    <submittedName>
        <fullName evidence="12">Solute carrier family 25 member 47</fullName>
    </submittedName>
</protein>
<dbReference type="Gene3D" id="1.50.40.10">
    <property type="entry name" value="Mitochondrial carrier domain"/>
    <property type="match status" value="2"/>
</dbReference>
<evidence type="ECO:0000256" key="10">
    <source>
        <dbReference type="PROSITE-ProRule" id="PRU00282"/>
    </source>
</evidence>
<accession>A0A8B9LH49</accession>
<evidence type="ECO:0000313" key="15">
    <source>
        <dbReference type="Proteomes" id="UP000752171"/>
    </source>
</evidence>
<reference evidence="13" key="2">
    <citation type="submission" date="2025-05" db="UniProtKB">
        <authorList>
            <consortium name="Ensembl"/>
        </authorList>
    </citation>
    <scope>IDENTIFICATION</scope>
</reference>
<feature type="repeat" description="Solcar" evidence="10">
    <location>
        <begin position="1"/>
        <end position="83"/>
    </location>
</feature>
<dbReference type="Pfam" id="PF00153">
    <property type="entry name" value="Mito_carr"/>
    <property type="match status" value="3"/>
</dbReference>
<evidence type="ECO:0000256" key="3">
    <source>
        <dbReference type="ARBA" id="ARBA00022448"/>
    </source>
</evidence>
<organism evidence="13 14">
    <name type="scientific">Astyanax mexicanus</name>
    <name type="common">Blind cave fish</name>
    <name type="synonym">Astyanax fasciatus mexicanus</name>
    <dbReference type="NCBI Taxonomy" id="7994"/>
    <lineage>
        <taxon>Eukaryota</taxon>
        <taxon>Metazoa</taxon>
        <taxon>Chordata</taxon>
        <taxon>Craniata</taxon>
        <taxon>Vertebrata</taxon>
        <taxon>Euteleostomi</taxon>
        <taxon>Actinopterygii</taxon>
        <taxon>Neopterygii</taxon>
        <taxon>Teleostei</taxon>
        <taxon>Ostariophysi</taxon>
        <taxon>Characiformes</taxon>
        <taxon>Characoidei</taxon>
        <taxon>Acestrorhamphidae</taxon>
        <taxon>Acestrorhamphinae</taxon>
        <taxon>Astyanax</taxon>
    </lineage>
</organism>
<evidence type="ECO:0000256" key="5">
    <source>
        <dbReference type="ARBA" id="ARBA00022737"/>
    </source>
</evidence>
<evidence type="ECO:0000256" key="8">
    <source>
        <dbReference type="ARBA" id="ARBA00023128"/>
    </source>
</evidence>
<proteinExistence type="inferred from homology"/>
<comment type="similarity">
    <text evidence="2 11">Belongs to the mitochondrial carrier (TC 2.A.29) family.</text>
</comment>